<feature type="transmembrane region" description="Helical" evidence="2">
    <location>
        <begin position="146"/>
        <end position="170"/>
    </location>
</feature>
<dbReference type="EMBL" id="JAWMWH010000001">
    <property type="protein sequence ID" value="MEJ6399678.1"/>
    <property type="molecule type" value="Genomic_DNA"/>
</dbReference>
<evidence type="ECO:0000256" key="2">
    <source>
        <dbReference type="SAM" id="Phobius"/>
    </source>
</evidence>
<evidence type="ECO:0000256" key="1">
    <source>
        <dbReference type="SAM" id="MobiDB-lite"/>
    </source>
</evidence>
<dbReference type="Proteomes" id="UP001370590">
    <property type="component" value="Unassembled WGS sequence"/>
</dbReference>
<dbReference type="Pfam" id="PF06210">
    <property type="entry name" value="DUF1003"/>
    <property type="match status" value="1"/>
</dbReference>
<comment type="caution">
    <text evidence="3">The sequence shown here is derived from an EMBL/GenBank/DDBJ whole genome shotgun (WGS) entry which is preliminary data.</text>
</comment>
<organism evidence="3 4">
    <name type="scientific">Nicoliella lavandulae</name>
    <dbReference type="NCBI Taxonomy" id="3082954"/>
    <lineage>
        <taxon>Bacteria</taxon>
        <taxon>Bacillati</taxon>
        <taxon>Bacillota</taxon>
        <taxon>Bacilli</taxon>
        <taxon>Lactobacillales</taxon>
        <taxon>Lactobacillaceae</taxon>
        <taxon>Nicoliella</taxon>
    </lineage>
</organism>
<accession>A0ABU8SIE6</accession>
<keyword evidence="2" id="KW-0812">Transmembrane</keyword>
<feature type="transmembrane region" description="Helical" evidence="2">
    <location>
        <begin position="111"/>
        <end position="134"/>
    </location>
</feature>
<dbReference type="RefSeq" id="WP_339959523.1">
    <property type="nucleotide sequence ID" value="NZ_JAWMWH010000001.1"/>
</dbReference>
<gene>
    <name evidence="3" type="ORF">R4146_00560</name>
</gene>
<protein>
    <submittedName>
        <fullName evidence="3">DUF1003 domain-containing protein</fullName>
    </submittedName>
</protein>
<dbReference type="PANTHER" id="PTHR41386:SF1">
    <property type="entry name" value="MEMBRANE PROTEIN"/>
    <property type="match status" value="1"/>
</dbReference>
<keyword evidence="2" id="KW-1133">Transmembrane helix</keyword>
<sequence>MTDVKTARCLVDGREFPFESGMYLYELDRPLANQIKNEHPKANDDSFICNQHLLDYRMQRIDQMIRSDQIRNQKINRRLTKALRDDNYEVTDVNQILRDSQTFGEKVADGVAHFGGSWTFILIFLAVLIGWMVLNVTHLFGIHFDPYPFILLNLCLSCVAAIQAPIIMMSQNRSDNRDRMDAENDFHVNLKSEHELRILHAKLDHLNQSQIPHSVEILRLQLEMIGEIRTELQRLHRQHAELSYQQAQMKSNKGVNENGRQH</sequence>
<evidence type="ECO:0000313" key="3">
    <source>
        <dbReference type="EMBL" id="MEJ6399678.1"/>
    </source>
</evidence>
<feature type="region of interest" description="Disordered" evidence="1">
    <location>
        <begin position="243"/>
        <end position="262"/>
    </location>
</feature>
<keyword evidence="4" id="KW-1185">Reference proteome</keyword>
<feature type="compositionally biased region" description="Polar residues" evidence="1">
    <location>
        <begin position="243"/>
        <end position="255"/>
    </location>
</feature>
<name>A0ABU8SIE6_9LACO</name>
<keyword evidence="2" id="KW-0472">Membrane</keyword>
<dbReference type="InterPro" id="IPR010406">
    <property type="entry name" value="DUF1003"/>
</dbReference>
<proteinExistence type="predicted"/>
<dbReference type="PANTHER" id="PTHR41386">
    <property type="entry name" value="INTEGRAL MEMBRANE PROTEIN-RELATED"/>
    <property type="match status" value="1"/>
</dbReference>
<reference evidence="3 4" key="1">
    <citation type="submission" date="2023-10" db="EMBL/GenBank/DDBJ databases">
        <title>Nicoliella lavandulae sp. nov. isolated from Lavandula angustifolia flowers.</title>
        <authorList>
            <person name="Alcantara C."/>
            <person name="Zuniga M."/>
            <person name="Landete J.M."/>
            <person name="Monedero V."/>
        </authorList>
    </citation>
    <scope>NUCLEOTIDE SEQUENCE [LARGE SCALE GENOMIC DNA]</scope>
    <source>
        <strain evidence="3 4">Es01</strain>
    </source>
</reference>
<evidence type="ECO:0000313" key="4">
    <source>
        <dbReference type="Proteomes" id="UP001370590"/>
    </source>
</evidence>